<dbReference type="HOGENOM" id="CLU_758762_0_0_1"/>
<evidence type="ECO:0000313" key="3">
    <source>
        <dbReference type="Proteomes" id="UP000053593"/>
    </source>
</evidence>
<dbReference type="OrthoDB" id="3067694at2759"/>
<organism evidence="2 3">
    <name type="scientific">Collybiopsis luxurians FD-317 M1</name>
    <dbReference type="NCBI Taxonomy" id="944289"/>
    <lineage>
        <taxon>Eukaryota</taxon>
        <taxon>Fungi</taxon>
        <taxon>Dikarya</taxon>
        <taxon>Basidiomycota</taxon>
        <taxon>Agaricomycotina</taxon>
        <taxon>Agaricomycetes</taxon>
        <taxon>Agaricomycetidae</taxon>
        <taxon>Agaricales</taxon>
        <taxon>Marasmiineae</taxon>
        <taxon>Omphalotaceae</taxon>
        <taxon>Collybiopsis</taxon>
        <taxon>Collybiopsis luxurians</taxon>
    </lineage>
</organism>
<gene>
    <name evidence="2" type="ORF">GYMLUDRAFT_265303</name>
</gene>
<protein>
    <submittedName>
        <fullName evidence="2">Uncharacterized protein</fullName>
    </submittedName>
</protein>
<sequence length="365" mass="40898">MSPKRQSKRSPGKQPAVVHSLPTPQGSPEKPSSEQEQPSSTHGKHSVTVVGNPSPIIVTKMAKGIIVEDLQDDLLSDCYSDLNPRRLQGMLLDGQDSQIQGTMLTHIMDKFEAKTNEKLLLRMLKTWFTFQGRVPYANLAQIDMRFIYPDGRTGSRHESFLKFWSPNIEPTTMKAITVGVAEYCHLVSAEKVSINPPKSMKKIKFRMFAQELALTSGALCDGFNRTLLVANAWKDVFSASTKFGKQEYIDIVTDRSDRKLADCPFANNFIPIYDARGREFHPEDLDEKGPTKLPLLKDGDKMVEVPAGSIVLICHTVFRRVQEGKHMVNFNVHWVVVLAIPDDPMGGNNMVSFESDSELEVDGNY</sequence>
<evidence type="ECO:0000256" key="1">
    <source>
        <dbReference type="SAM" id="MobiDB-lite"/>
    </source>
</evidence>
<dbReference type="Proteomes" id="UP000053593">
    <property type="component" value="Unassembled WGS sequence"/>
</dbReference>
<reference evidence="2 3" key="1">
    <citation type="submission" date="2014-04" db="EMBL/GenBank/DDBJ databases">
        <title>Evolutionary Origins and Diversification of the Mycorrhizal Mutualists.</title>
        <authorList>
            <consortium name="DOE Joint Genome Institute"/>
            <consortium name="Mycorrhizal Genomics Consortium"/>
            <person name="Kohler A."/>
            <person name="Kuo A."/>
            <person name="Nagy L.G."/>
            <person name="Floudas D."/>
            <person name="Copeland A."/>
            <person name="Barry K.W."/>
            <person name="Cichocki N."/>
            <person name="Veneault-Fourrey C."/>
            <person name="LaButti K."/>
            <person name="Lindquist E.A."/>
            <person name="Lipzen A."/>
            <person name="Lundell T."/>
            <person name="Morin E."/>
            <person name="Murat C."/>
            <person name="Riley R."/>
            <person name="Ohm R."/>
            <person name="Sun H."/>
            <person name="Tunlid A."/>
            <person name="Henrissat B."/>
            <person name="Grigoriev I.V."/>
            <person name="Hibbett D.S."/>
            <person name="Martin F."/>
        </authorList>
    </citation>
    <scope>NUCLEOTIDE SEQUENCE [LARGE SCALE GENOMIC DNA]</scope>
    <source>
        <strain evidence="2 3">FD-317 M1</strain>
    </source>
</reference>
<feature type="compositionally biased region" description="Low complexity" evidence="1">
    <location>
        <begin position="24"/>
        <end position="40"/>
    </location>
</feature>
<evidence type="ECO:0000313" key="2">
    <source>
        <dbReference type="EMBL" id="KIK52762.1"/>
    </source>
</evidence>
<dbReference type="EMBL" id="KN834837">
    <property type="protein sequence ID" value="KIK52762.1"/>
    <property type="molecule type" value="Genomic_DNA"/>
</dbReference>
<feature type="region of interest" description="Disordered" evidence="1">
    <location>
        <begin position="1"/>
        <end position="51"/>
    </location>
</feature>
<name>A0A0D0C4J8_9AGAR</name>
<accession>A0A0D0C4J8</accession>
<dbReference type="AlphaFoldDB" id="A0A0D0C4J8"/>
<proteinExistence type="predicted"/>
<feature type="compositionally biased region" description="Basic residues" evidence="1">
    <location>
        <begin position="1"/>
        <end position="11"/>
    </location>
</feature>
<keyword evidence="3" id="KW-1185">Reference proteome</keyword>